<dbReference type="InterPro" id="IPR001926">
    <property type="entry name" value="TrpB-like_PALP"/>
</dbReference>
<keyword evidence="4" id="KW-0456">Lyase</keyword>
<dbReference type="SUPFAM" id="SSF53686">
    <property type="entry name" value="Tryptophan synthase beta subunit-like PLP-dependent enzymes"/>
    <property type="match status" value="1"/>
</dbReference>
<feature type="domain" description="Tryptophan synthase beta chain-like PALP" evidence="3">
    <location>
        <begin position="22"/>
        <end position="321"/>
    </location>
</feature>
<dbReference type="EMBL" id="FMZV01000002">
    <property type="protein sequence ID" value="SDC42098.1"/>
    <property type="molecule type" value="Genomic_DNA"/>
</dbReference>
<dbReference type="STRING" id="639004.SAMN04488239_102231"/>
<dbReference type="RefSeq" id="WP_093027765.1">
    <property type="nucleotide sequence ID" value="NZ_FMZV01000002.1"/>
</dbReference>
<proteinExistence type="predicted"/>
<name>A0A1G6LFQ1_9RHOB</name>
<dbReference type="PANTHER" id="PTHR42937:SF1">
    <property type="entry name" value="DIAMINOPROPIONATE AMMONIA-LYASE"/>
    <property type="match status" value="1"/>
</dbReference>
<dbReference type="Gene3D" id="3.40.50.1100">
    <property type="match status" value="2"/>
</dbReference>
<organism evidence="4 5">
    <name type="scientific">Ruegeria marina</name>
    <dbReference type="NCBI Taxonomy" id="639004"/>
    <lineage>
        <taxon>Bacteria</taxon>
        <taxon>Pseudomonadati</taxon>
        <taxon>Pseudomonadota</taxon>
        <taxon>Alphaproteobacteria</taxon>
        <taxon>Rhodobacterales</taxon>
        <taxon>Roseobacteraceae</taxon>
        <taxon>Ruegeria</taxon>
    </lineage>
</organism>
<reference evidence="5" key="1">
    <citation type="submission" date="2016-10" db="EMBL/GenBank/DDBJ databases">
        <authorList>
            <person name="Varghese N."/>
            <person name="Submissions S."/>
        </authorList>
    </citation>
    <scope>NUCLEOTIDE SEQUENCE [LARGE SCALE GENOMIC DNA]</scope>
    <source>
        <strain evidence="5">CGMCC 1.9108</strain>
    </source>
</reference>
<keyword evidence="5" id="KW-1185">Reference proteome</keyword>
<dbReference type="Proteomes" id="UP000199628">
    <property type="component" value="Unassembled WGS sequence"/>
</dbReference>
<sequence length="338" mass="35003">MKNADFPLDPAEPLRFLSVCPAYVATPLTRARIGGRDLWVKDESRRMGLGAFKALGGVYAVARLVARHLGCDEPAELITDAVRSRASDLTFVCASAGNHGMAVAAGARLFGARARIHLAATVPESFAARLRGKGAEVVRSGAVYDEAVAAAIADAETTGALHLADGSWPGYTEPPRLVMEGYTVIAGEMRDSFAANSNWPSHVYLQAGVGGLAAAIAGMIRRDWTVQPEIVVVEPDAAPCLKASVAAGRVVTVTGPESIMGRLDCKVPSMLAFDILRHTADRFVTVSDAAAAAAADKSVQAGHRTSPSGAAGLAALLAEDAPPANPLVILSEGAVAND</sequence>
<dbReference type="AlphaFoldDB" id="A0A1G6LFQ1"/>
<comment type="cofactor">
    <cofactor evidence="1">
        <name>pyridoxal 5'-phosphate</name>
        <dbReference type="ChEBI" id="CHEBI:597326"/>
    </cofactor>
</comment>
<evidence type="ECO:0000256" key="2">
    <source>
        <dbReference type="ARBA" id="ARBA00022898"/>
    </source>
</evidence>
<dbReference type="GO" id="GO:0016829">
    <property type="term" value="F:lyase activity"/>
    <property type="evidence" value="ECO:0007669"/>
    <property type="project" value="UniProtKB-KW"/>
</dbReference>
<protein>
    <submittedName>
        <fullName evidence="4">Diaminopropionate ammonia-lyase</fullName>
    </submittedName>
</protein>
<evidence type="ECO:0000313" key="4">
    <source>
        <dbReference type="EMBL" id="SDC42098.1"/>
    </source>
</evidence>
<keyword evidence="2" id="KW-0663">Pyridoxal phosphate</keyword>
<dbReference type="PANTHER" id="PTHR42937">
    <property type="match status" value="1"/>
</dbReference>
<dbReference type="OrthoDB" id="34584at2"/>
<gene>
    <name evidence="4" type="ORF">SAMN04488239_102231</name>
</gene>
<accession>A0A1G6LFQ1</accession>
<evidence type="ECO:0000259" key="3">
    <source>
        <dbReference type="Pfam" id="PF00291"/>
    </source>
</evidence>
<evidence type="ECO:0000313" key="5">
    <source>
        <dbReference type="Proteomes" id="UP000199628"/>
    </source>
</evidence>
<dbReference type="Pfam" id="PF00291">
    <property type="entry name" value="PALP"/>
    <property type="match status" value="1"/>
</dbReference>
<dbReference type="InterPro" id="IPR036052">
    <property type="entry name" value="TrpB-like_PALP_sf"/>
</dbReference>
<evidence type="ECO:0000256" key="1">
    <source>
        <dbReference type="ARBA" id="ARBA00001933"/>
    </source>
</evidence>